<dbReference type="AlphaFoldDB" id="A0A2T7NGG6"/>
<keyword evidence="1 2" id="KW-0175">Coiled coil</keyword>
<dbReference type="Proteomes" id="UP000245119">
    <property type="component" value="Linkage Group LG13"/>
</dbReference>
<protein>
    <submittedName>
        <fullName evidence="3">Uncharacterized protein</fullName>
    </submittedName>
</protein>
<comment type="caution">
    <text evidence="3">The sequence shown here is derived from an EMBL/GenBank/DDBJ whole genome shotgun (WGS) entry which is preliminary data.</text>
</comment>
<feature type="coiled-coil region" evidence="2">
    <location>
        <begin position="20"/>
        <end position="47"/>
    </location>
</feature>
<dbReference type="PANTHER" id="PTHR21549">
    <property type="entry name" value="MUTATED IN BLADDER CANCER 1"/>
    <property type="match status" value="1"/>
</dbReference>
<keyword evidence="4" id="KW-1185">Reference proteome</keyword>
<dbReference type="InterPro" id="IPR039902">
    <property type="entry name" value="CCDC148/CCDC112"/>
</dbReference>
<gene>
    <name evidence="3" type="ORF">C0Q70_20741</name>
</gene>
<evidence type="ECO:0000256" key="1">
    <source>
        <dbReference type="ARBA" id="ARBA00023054"/>
    </source>
</evidence>
<dbReference type="EMBL" id="PZQS01000013">
    <property type="protein sequence ID" value="PVD20245.1"/>
    <property type="molecule type" value="Genomic_DNA"/>
</dbReference>
<name>A0A2T7NGG6_POMCA</name>
<reference evidence="3 4" key="1">
    <citation type="submission" date="2018-04" db="EMBL/GenBank/DDBJ databases">
        <title>The genome of golden apple snail Pomacea canaliculata provides insight into stress tolerance and invasive adaptation.</title>
        <authorList>
            <person name="Liu C."/>
            <person name="Liu B."/>
            <person name="Ren Y."/>
            <person name="Zhang Y."/>
            <person name="Wang H."/>
            <person name="Li S."/>
            <person name="Jiang F."/>
            <person name="Yin L."/>
            <person name="Zhang G."/>
            <person name="Qian W."/>
            <person name="Fan W."/>
        </authorList>
    </citation>
    <scope>NUCLEOTIDE SEQUENCE [LARGE SCALE GENOMIC DNA]</scope>
    <source>
        <strain evidence="3">SZHN2017</strain>
        <tissue evidence="3">Muscle</tissue>
    </source>
</reference>
<proteinExistence type="predicted"/>
<organism evidence="3 4">
    <name type="scientific">Pomacea canaliculata</name>
    <name type="common">Golden apple snail</name>
    <dbReference type="NCBI Taxonomy" id="400727"/>
    <lineage>
        <taxon>Eukaryota</taxon>
        <taxon>Metazoa</taxon>
        <taxon>Spiralia</taxon>
        <taxon>Lophotrochozoa</taxon>
        <taxon>Mollusca</taxon>
        <taxon>Gastropoda</taxon>
        <taxon>Caenogastropoda</taxon>
        <taxon>Architaenioglossa</taxon>
        <taxon>Ampullarioidea</taxon>
        <taxon>Ampullariidae</taxon>
        <taxon>Pomacea</taxon>
    </lineage>
</organism>
<dbReference type="STRING" id="400727.A0A2T7NGG6"/>
<accession>A0A2T7NGG6</accession>
<feature type="coiled-coil region" evidence="2">
    <location>
        <begin position="71"/>
        <end position="157"/>
    </location>
</feature>
<dbReference type="OrthoDB" id="2152435at2759"/>
<evidence type="ECO:0000256" key="2">
    <source>
        <dbReference type="SAM" id="Coils"/>
    </source>
</evidence>
<sequence>MATRGTMEACFPNECEASKMKVEQKRKSELISEIRRLNIQIQAIERERATHIFSKRSDFRKDFASLEEIEAKLLEERNEDYLQMCQQLSRMSHMVKGFRKELTSIKPTPEFVEKLKRVMEEIERSINSFKDEQKCKYEELLREERATYQELNALERKFLAWSEMCEHQTIQYYMLLSTNKI</sequence>
<dbReference type="PANTHER" id="PTHR21549:SF0">
    <property type="entry name" value="COILED-COIL DOMAIN-CONTAINING PROTEIN 112"/>
    <property type="match status" value="1"/>
</dbReference>
<evidence type="ECO:0000313" key="4">
    <source>
        <dbReference type="Proteomes" id="UP000245119"/>
    </source>
</evidence>
<evidence type="ECO:0000313" key="3">
    <source>
        <dbReference type="EMBL" id="PVD20245.1"/>
    </source>
</evidence>